<dbReference type="EMBL" id="PVQB02000021">
    <property type="protein sequence ID" value="KAF4345636.1"/>
    <property type="molecule type" value="Genomic_DNA"/>
</dbReference>
<dbReference type="Proteomes" id="UP000730481">
    <property type="component" value="Unassembled WGS sequence"/>
</dbReference>
<dbReference type="InterPro" id="IPR040442">
    <property type="entry name" value="Pyrv_kinase-like_dom_sf"/>
</dbReference>
<dbReference type="InterPro" id="IPR015813">
    <property type="entry name" value="Pyrv/PenolPyrv_kinase-like_dom"/>
</dbReference>
<reference evidence="1" key="2">
    <citation type="submission" date="2020-02" db="EMBL/GenBank/DDBJ databases">
        <title>Identification and distribution of gene clusters putatively required for synthesis of sphingolipid metabolism inhibitors in phylogenetically diverse species of the filamentous fungus Fusarium.</title>
        <authorList>
            <person name="Kim H.-S."/>
            <person name="Busman M."/>
            <person name="Brown D.W."/>
            <person name="Divon H."/>
            <person name="Uhlig S."/>
            <person name="Proctor R.H."/>
        </authorList>
    </citation>
    <scope>NUCLEOTIDE SEQUENCE</scope>
    <source>
        <strain evidence="1">NRRL 25174</strain>
    </source>
</reference>
<dbReference type="SUPFAM" id="SSF51621">
    <property type="entry name" value="Phosphoenolpyruvate/pyruvate domain"/>
    <property type="match status" value="1"/>
</dbReference>
<dbReference type="PANTHER" id="PTHR42905">
    <property type="entry name" value="PHOSPHOENOLPYRUVATE CARBOXYLASE"/>
    <property type="match status" value="1"/>
</dbReference>
<keyword evidence="2" id="KW-1185">Reference proteome</keyword>
<sequence length="256" mass="27208">MAKLPNSSSNMLKALHEPHSPVVFTNIYDAASAKAVASLPSAKALATASYAVAAAVGLKDDDLTMDINIAAATRIASAIKDFRKPLSVDFQDGYGDQLEDGVRQLLQAGVAGINLEDYNNTIKEMYSSDEASSRIRRVMGVAHAAGVPDFVVNARCDTLLHGGKLEEVIERGQRYLAAGATTVFVWGGSRGVSSAEVAELVKAFDGRLNVLLKLSPDGLTIPELADIGVARISIGPTLQLKAMEKLKEEAENILKK</sequence>
<comment type="caution">
    <text evidence="1">The sequence shown here is derived from an EMBL/GenBank/DDBJ whole genome shotgun (WGS) entry which is preliminary data.</text>
</comment>
<evidence type="ECO:0000313" key="1">
    <source>
        <dbReference type="EMBL" id="KAF4345636.1"/>
    </source>
</evidence>
<dbReference type="GO" id="GO:0003824">
    <property type="term" value="F:catalytic activity"/>
    <property type="evidence" value="ECO:0007669"/>
    <property type="project" value="InterPro"/>
</dbReference>
<dbReference type="InterPro" id="IPR039556">
    <property type="entry name" value="ICL/PEPM"/>
</dbReference>
<dbReference type="Pfam" id="PF13714">
    <property type="entry name" value="PEP_mutase"/>
    <property type="match status" value="1"/>
</dbReference>
<proteinExistence type="predicted"/>
<reference evidence="1" key="1">
    <citation type="journal article" date="2017" name="Mycologia">
        <title>Fusarium algeriense, sp. nov., a novel toxigenic crown rot pathogen of durum wheat from Algeria is nested in the Fusarium burgessii species complex.</title>
        <authorList>
            <person name="Laraba I."/>
            <person name="Keddad A."/>
            <person name="Boureghda H."/>
            <person name="Abdallah N."/>
            <person name="Vaughan M.M."/>
            <person name="Proctor R.H."/>
            <person name="Busman M."/>
            <person name="O'Donnell K."/>
        </authorList>
    </citation>
    <scope>NUCLEOTIDE SEQUENCE</scope>
    <source>
        <strain evidence="1">NRRL 25174</strain>
    </source>
</reference>
<dbReference type="AlphaFoldDB" id="A0A9P5AV90"/>
<organism evidence="1 2">
    <name type="scientific">Fusarium beomiforme</name>
    <dbReference type="NCBI Taxonomy" id="44412"/>
    <lineage>
        <taxon>Eukaryota</taxon>
        <taxon>Fungi</taxon>
        <taxon>Dikarya</taxon>
        <taxon>Ascomycota</taxon>
        <taxon>Pezizomycotina</taxon>
        <taxon>Sordariomycetes</taxon>
        <taxon>Hypocreomycetidae</taxon>
        <taxon>Hypocreales</taxon>
        <taxon>Nectriaceae</taxon>
        <taxon>Fusarium</taxon>
        <taxon>Fusarium burgessii species complex</taxon>
    </lineage>
</organism>
<dbReference type="OrthoDB" id="429143at2759"/>
<gene>
    <name evidence="1" type="ORF">FBEOM_401</name>
</gene>
<accession>A0A9P5AV90</accession>
<dbReference type="PANTHER" id="PTHR42905:SF16">
    <property type="entry name" value="CARBOXYPHOSPHONOENOLPYRUVATE PHOSPHONOMUTASE-LIKE PROTEIN (AFU_ORTHOLOGUE AFUA_5G07230)"/>
    <property type="match status" value="1"/>
</dbReference>
<protein>
    <submittedName>
        <fullName evidence="1">Phosphoenolpyruvate pyruvate domain protein</fullName>
    </submittedName>
</protein>
<dbReference type="CDD" id="cd00377">
    <property type="entry name" value="ICL_PEPM"/>
    <property type="match status" value="1"/>
</dbReference>
<dbReference type="Gene3D" id="3.20.20.60">
    <property type="entry name" value="Phosphoenolpyruvate-binding domains"/>
    <property type="match status" value="1"/>
</dbReference>
<evidence type="ECO:0000313" key="2">
    <source>
        <dbReference type="Proteomes" id="UP000730481"/>
    </source>
</evidence>
<name>A0A9P5AV90_9HYPO</name>